<evidence type="ECO:0000313" key="5">
    <source>
        <dbReference type="Proteomes" id="UP000009223"/>
    </source>
</evidence>
<evidence type="ECO:0000256" key="2">
    <source>
        <dbReference type="PROSITE-ProRule" id="PRU00335"/>
    </source>
</evidence>
<proteinExistence type="predicted"/>
<dbReference type="eggNOG" id="COG1309">
    <property type="taxonomic scope" value="Bacteria"/>
</dbReference>
<protein>
    <submittedName>
        <fullName evidence="4">Putative transcriptional regulator, TetR family</fullName>
    </submittedName>
</protein>
<name>F5YMV4_TREPZ</name>
<dbReference type="RefSeq" id="WP_015708411.1">
    <property type="nucleotide sequence ID" value="NC_015578.1"/>
</dbReference>
<dbReference type="PANTHER" id="PTHR43479">
    <property type="entry name" value="ACREF/ENVCD OPERON REPRESSOR-RELATED"/>
    <property type="match status" value="1"/>
</dbReference>
<evidence type="ECO:0000259" key="3">
    <source>
        <dbReference type="PROSITE" id="PS50977"/>
    </source>
</evidence>
<dbReference type="PRINTS" id="PR00455">
    <property type="entry name" value="HTHTETR"/>
</dbReference>
<accession>F5YMV4</accession>
<dbReference type="PANTHER" id="PTHR43479:SF11">
    <property type="entry name" value="ACREF_ENVCD OPERON REPRESSOR-RELATED"/>
    <property type="match status" value="1"/>
</dbReference>
<organism evidence="4 5">
    <name type="scientific">Treponema primitia (strain ATCC BAA-887 / DSM 12427 / ZAS-2)</name>
    <dbReference type="NCBI Taxonomy" id="545694"/>
    <lineage>
        <taxon>Bacteria</taxon>
        <taxon>Pseudomonadati</taxon>
        <taxon>Spirochaetota</taxon>
        <taxon>Spirochaetia</taxon>
        <taxon>Spirochaetales</taxon>
        <taxon>Treponemataceae</taxon>
        <taxon>Treponema</taxon>
    </lineage>
</organism>
<dbReference type="EMBL" id="CP001843">
    <property type="protein sequence ID" value="AEF83899.1"/>
    <property type="molecule type" value="Genomic_DNA"/>
</dbReference>
<dbReference type="GO" id="GO:0003677">
    <property type="term" value="F:DNA binding"/>
    <property type="evidence" value="ECO:0007669"/>
    <property type="project" value="UniProtKB-UniRule"/>
</dbReference>
<dbReference type="KEGG" id="tpi:TREPR_1714"/>
<dbReference type="InterPro" id="IPR036271">
    <property type="entry name" value="Tet_transcr_reg_TetR-rel_C_sf"/>
</dbReference>
<dbReference type="SUPFAM" id="SSF48498">
    <property type="entry name" value="Tetracyclin repressor-like, C-terminal domain"/>
    <property type="match status" value="1"/>
</dbReference>
<dbReference type="InterPro" id="IPR009057">
    <property type="entry name" value="Homeodomain-like_sf"/>
</dbReference>
<dbReference type="HOGENOM" id="CLU_069356_12_7_12"/>
<dbReference type="OrthoDB" id="9812993at2"/>
<dbReference type="STRING" id="545694.TREPR_1714"/>
<dbReference type="Proteomes" id="UP000009223">
    <property type="component" value="Chromosome"/>
</dbReference>
<keyword evidence="1 2" id="KW-0238">DNA-binding</keyword>
<dbReference type="Gene3D" id="1.10.357.10">
    <property type="entry name" value="Tetracycline Repressor, domain 2"/>
    <property type="match status" value="1"/>
</dbReference>
<dbReference type="SUPFAM" id="SSF46689">
    <property type="entry name" value="Homeodomain-like"/>
    <property type="match status" value="1"/>
</dbReference>
<evidence type="ECO:0000313" key="4">
    <source>
        <dbReference type="EMBL" id="AEF83899.1"/>
    </source>
</evidence>
<feature type="DNA-binding region" description="H-T-H motif" evidence="2">
    <location>
        <begin position="30"/>
        <end position="49"/>
    </location>
</feature>
<dbReference type="Pfam" id="PF00440">
    <property type="entry name" value="TetR_N"/>
    <property type="match status" value="1"/>
</dbReference>
<reference evidence="5" key="1">
    <citation type="submission" date="2009-12" db="EMBL/GenBank/DDBJ databases">
        <title>Complete sequence of Treponema primitia strain ZAS-2.</title>
        <authorList>
            <person name="Tetu S.G."/>
            <person name="Matson E."/>
            <person name="Ren Q."/>
            <person name="Seshadri R."/>
            <person name="Elbourne L."/>
            <person name="Hassan K.A."/>
            <person name="Durkin A."/>
            <person name="Radune D."/>
            <person name="Mohamoud Y."/>
            <person name="Shay R."/>
            <person name="Jin S."/>
            <person name="Zhang X."/>
            <person name="Lucey K."/>
            <person name="Ballor N.R."/>
            <person name="Ottesen E."/>
            <person name="Rosenthal R."/>
            <person name="Allen A."/>
            <person name="Leadbetter J.R."/>
            <person name="Paulsen I.T."/>
        </authorList>
    </citation>
    <scope>NUCLEOTIDE SEQUENCE [LARGE SCALE GENOMIC DNA]</scope>
    <source>
        <strain evidence="5">ATCC BAA-887 / DSM 12427 / ZAS-2</strain>
    </source>
</reference>
<feature type="domain" description="HTH tetR-type" evidence="3">
    <location>
        <begin position="7"/>
        <end position="67"/>
    </location>
</feature>
<dbReference type="AlphaFoldDB" id="F5YMV4"/>
<keyword evidence="5" id="KW-1185">Reference proteome</keyword>
<reference evidence="4 5" key="2">
    <citation type="journal article" date="2011" name="ISME J.">
        <title>RNA-seq reveals cooperative metabolic interactions between two termite-gut spirochete species in co-culture.</title>
        <authorList>
            <person name="Rosenthal A.Z."/>
            <person name="Matson E.G."/>
            <person name="Eldar A."/>
            <person name="Leadbetter J.R."/>
        </authorList>
    </citation>
    <scope>NUCLEOTIDE SEQUENCE [LARGE SCALE GENOMIC DNA]</scope>
    <source>
        <strain evidence="5">ATCC BAA-887 / DSM 12427 / ZAS-2</strain>
    </source>
</reference>
<dbReference type="InterPro" id="IPR050624">
    <property type="entry name" value="HTH-type_Tx_Regulator"/>
</dbReference>
<sequence length="206" mass="23494">MDIERNNETKQMLISTALKLFKISGYEKVTINQICTEVGIAKNTFYYYFNSKEDLLEASVGAVQNMTVTNLTEILLSGDAYFEQFWQIQKPIYDFVTESGIGISQQFLILRPEKRQELLHVLDEFYAVMGTVLQKAQETGEIRNSSSPQELIAVTRLLFVGIISLWTSFKGGFEFTDAMRAALEASLDLRTDMRKTSQESIIKLPF</sequence>
<dbReference type="InterPro" id="IPR001647">
    <property type="entry name" value="HTH_TetR"/>
</dbReference>
<dbReference type="Gene3D" id="1.10.10.60">
    <property type="entry name" value="Homeodomain-like"/>
    <property type="match status" value="1"/>
</dbReference>
<evidence type="ECO:0000256" key="1">
    <source>
        <dbReference type="ARBA" id="ARBA00023125"/>
    </source>
</evidence>
<dbReference type="PROSITE" id="PS50977">
    <property type="entry name" value="HTH_TETR_2"/>
    <property type="match status" value="1"/>
</dbReference>
<gene>
    <name evidence="4" type="ordered locus">TREPR_1714</name>
</gene>